<keyword evidence="10" id="KW-0677">Repeat</keyword>
<organism evidence="18 19">
    <name type="scientific">Methylobacterium brachiatum</name>
    <dbReference type="NCBI Taxonomy" id="269660"/>
    <lineage>
        <taxon>Bacteria</taxon>
        <taxon>Pseudomonadati</taxon>
        <taxon>Pseudomonadota</taxon>
        <taxon>Alphaproteobacteria</taxon>
        <taxon>Hyphomicrobiales</taxon>
        <taxon>Methylobacteriaceae</taxon>
        <taxon>Methylobacterium</taxon>
    </lineage>
</organism>
<dbReference type="Gene3D" id="3.30.565.10">
    <property type="entry name" value="Histidine kinase-like ATPase, C-terminal domain"/>
    <property type="match status" value="1"/>
</dbReference>
<evidence type="ECO:0000256" key="15">
    <source>
        <dbReference type="ARBA" id="ARBA00023026"/>
    </source>
</evidence>
<dbReference type="SUPFAM" id="SSF55781">
    <property type="entry name" value="GAF domain-like"/>
    <property type="match status" value="2"/>
</dbReference>
<name>A0AAJ1TVM5_9HYPH</name>
<evidence type="ECO:0000256" key="7">
    <source>
        <dbReference type="ARBA" id="ARBA00022630"/>
    </source>
</evidence>
<dbReference type="InterPro" id="IPR001610">
    <property type="entry name" value="PAC"/>
</dbReference>
<evidence type="ECO:0000256" key="6">
    <source>
        <dbReference type="ARBA" id="ARBA00022606"/>
    </source>
</evidence>
<dbReference type="PROSITE" id="PS50113">
    <property type="entry name" value="PAC"/>
    <property type="match status" value="1"/>
</dbReference>
<accession>A0AAJ1TVM5</accession>
<keyword evidence="15" id="KW-0843">Virulence</keyword>
<dbReference type="InterPro" id="IPR000014">
    <property type="entry name" value="PAS"/>
</dbReference>
<dbReference type="SUPFAM" id="SSF55785">
    <property type="entry name" value="PYP-like sensor domain (PAS domain)"/>
    <property type="match status" value="1"/>
</dbReference>
<dbReference type="Pfam" id="PF13185">
    <property type="entry name" value="GAF_2"/>
    <property type="match status" value="1"/>
</dbReference>
<dbReference type="InterPro" id="IPR011102">
    <property type="entry name" value="Sig_transdc_His_kinase_HWE"/>
</dbReference>
<dbReference type="InterPro" id="IPR003018">
    <property type="entry name" value="GAF"/>
</dbReference>
<protein>
    <recommendedName>
        <fullName evidence="3">Blue-light-activated histidine kinase</fullName>
        <ecNumber evidence="2">2.7.13.3</ecNumber>
    </recommendedName>
</protein>
<evidence type="ECO:0000256" key="9">
    <source>
        <dbReference type="ARBA" id="ARBA00022679"/>
    </source>
</evidence>
<evidence type="ECO:0000313" key="18">
    <source>
        <dbReference type="EMBL" id="MDQ0545511.1"/>
    </source>
</evidence>
<comment type="caution">
    <text evidence="18">The sequence shown here is derived from an EMBL/GenBank/DDBJ whole genome shotgun (WGS) entry which is preliminary data.</text>
</comment>
<proteinExistence type="predicted"/>
<dbReference type="SMART" id="SM00086">
    <property type="entry name" value="PAC"/>
    <property type="match status" value="1"/>
</dbReference>
<evidence type="ECO:0000313" key="19">
    <source>
        <dbReference type="Proteomes" id="UP001223420"/>
    </source>
</evidence>
<comment type="catalytic activity">
    <reaction evidence="1">
        <text>ATP + protein L-histidine = ADP + protein N-phospho-L-histidine.</text>
        <dbReference type="EC" id="2.7.13.3"/>
    </reaction>
</comment>
<keyword evidence="8" id="KW-0288">FMN</keyword>
<evidence type="ECO:0000256" key="13">
    <source>
        <dbReference type="ARBA" id="ARBA00022840"/>
    </source>
</evidence>
<reference evidence="18" key="1">
    <citation type="submission" date="2023-07" db="EMBL/GenBank/DDBJ databases">
        <title>Genomic Encyclopedia of Type Strains, Phase IV (KMG-IV): sequencing the most valuable type-strain genomes for metagenomic binning, comparative biology and taxonomic classification.</title>
        <authorList>
            <person name="Goeker M."/>
        </authorList>
    </citation>
    <scope>NUCLEOTIDE SEQUENCE</scope>
    <source>
        <strain evidence="18">DSM 19569</strain>
    </source>
</reference>
<feature type="domain" description="PAC" evidence="17">
    <location>
        <begin position="412"/>
        <end position="464"/>
    </location>
</feature>
<evidence type="ECO:0000256" key="4">
    <source>
        <dbReference type="ARBA" id="ARBA00022543"/>
    </source>
</evidence>
<sequence>MHDVRDPCRLAAPASFVPDTPPEAGFVDLVRMARRACATPMALLGLAAGDRVRFQAGAGFEPGPYAPGSSLDGLLGRIPDEPGLLVIPDLTTDPRTCADPLVVAGPGLRFYAGAALQTESGERLGTLCVLDHAPRPGGLGAEEAEDLAALARLAVRQLDFQRSRAARDRLLTQRAVVAGVLAALLEAGDRRAILDLLVAAALAAVPEAEGGGVAMREGVDLVYRSGAGTLAGQVGQHRPLAGSLAGAALTGDTALLSPDLAADPRVTQDPLPVPGMRAALYAPVRLGGAVLGILELRSARAGAFTPDDLEVARLIAGTVAAGLAETREVGAAEARLATVMDTVPVGILLAEAPSGRIVMGNRRIREVLGHDTLYAQASTEYGVYVAYHADDRPVAPEEFPLARICAGQAARAELEVRYQHPDGARRWIAIRGEAIKDAAGATVGAVVAVSDIEARKRTEANQTLLNGELSHRLKNTLALVQAIAAQTLRNAPDIDAAREALAARLVALGQAHDVLLAGHLAGQAETASVAAVVTGSLALHQDGRGRFELNGPDLLIGPSAALSLALMLHELGTNAVKYGALSTETGRVAVRWETGCDAAGDDGFTLVWRESGGPPVAPPRRRGFGSRLIERGLAGAVGGRAELDFARDGLVCTLTAPLAGFRAEP</sequence>
<keyword evidence="5" id="KW-0597">Phosphoprotein</keyword>
<dbReference type="NCBIfam" id="TIGR00229">
    <property type="entry name" value="sensory_box"/>
    <property type="match status" value="1"/>
</dbReference>
<keyword evidence="7" id="KW-0285">Flavoprotein</keyword>
<dbReference type="RefSeq" id="WP_230367218.1">
    <property type="nucleotide sequence ID" value="NZ_JAJALK010000010.1"/>
</dbReference>
<evidence type="ECO:0000256" key="14">
    <source>
        <dbReference type="ARBA" id="ARBA00022991"/>
    </source>
</evidence>
<dbReference type="Pfam" id="PF01590">
    <property type="entry name" value="GAF"/>
    <property type="match status" value="1"/>
</dbReference>
<dbReference type="PANTHER" id="PTHR41523">
    <property type="entry name" value="TWO-COMPONENT SYSTEM SENSOR PROTEIN"/>
    <property type="match status" value="1"/>
</dbReference>
<evidence type="ECO:0000256" key="3">
    <source>
        <dbReference type="ARBA" id="ARBA00021740"/>
    </source>
</evidence>
<keyword evidence="4" id="KW-0600">Photoreceptor protein</keyword>
<dbReference type="SMART" id="SM00065">
    <property type="entry name" value="GAF"/>
    <property type="match status" value="2"/>
</dbReference>
<keyword evidence="12" id="KW-0418">Kinase</keyword>
<keyword evidence="14" id="KW-0157">Chromophore</keyword>
<dbReference type="SMART" id="SM00911">
    <property type="entry name" value="HWE_HK"/>
    <property type="match status" value="1"/>
</dbReference>
<dbReference type="Pfam" id="PF13188">
    <property type="entry name" value="PAS_8"/>
    <property type="match status" value="1"/>
</dbReference>
<dbReference type="EC" id="2.7.13.3" evidence="2"/>
<dbReference type="GO" id="GO:0005524">
    <property type="term" value="F:ATP binding"/>
    <property type="evidence" value="ECO:0007669"/>
    <property type="project" value="UniProtKB-KW"/>
</dbReference>
<evidence type="ECO:0000256" key="2">
    <source>
        <dbReference type="ARBA" id="ARBA00012438"/>
    </source>
</evidence>
<dbReference type="CDD" id="cd00130">
    <property type="entry name" value="PAS"/>
    <property type="match status" value="1"/>
</dbReference>
<dbReference type="Gene3D" id="3.30.450.20">
    <property type="entry name" value="PAS domain"/>
    <property type="match status" value="1"/>
</dbReference>
<evidence type="ECO:0000256" key="10">
    <source>
        <dbReference type="ARBA" id="ARBA00022737"/>
    </source>
</evidence>
<dbReference type="InterPro" id="IPR029016">
    <property type="entry name" value="GAF-like_dom_sf"/>
</dbReference>
<dbReference type="GO" id="GO:0004673">
    <property type="term" value="F:protein histidine kinase activity"/>
    <property type="evidence" value="ECO:0007669"/>
    <property type="project" value="UniProtKB-EC"/>
</dbReference>
<dbReference type="EMBL" id="JAUSWL010000009">
    <property type="protein sequence ID" value="MDQ0545511.1"/>
    <property type="molecule type" value="Genomic_DNA"/>
</dbReference>
<dbReference type="AlphaFoldDB" id="A0AAJ1TVM5"/>
<dbReference type="Pfam" id="PF07536">
    <property type="entry name" value="HWE_HK"/>
    <property type="match status" value="1"/>
</dbReference>
<dbReference type="InterPro" id="IPR000700">
    <property type="entry name" value="PAS-assoc_C"/>
</dbReference>
<evidence type="ECO:0000259" key="17">
    <source>
        <dbReference type="PROSITE" id="PS50113"/>
    </source>
</evidence>
<evidence type="ECO:0000256" key="1">
    <source>
        <dbReference type="ARBA" id="ARBA00000085"/>
    </source>
</evidence>
<dbReference type="PANTHER" id="PTHR41523:SF7">
    <property type="entry name" value="HISTIDINE KINASE"/>
    <property type="match status" value="1"/>
</dbReference>
<dbReference type="InterPro" id="IPR036890">
    <property type="entry name" value="HATPase_C_sf"/>
</dbReference>
<keyword evidence="13" id="KW-0067">ATP-binding</keyword>
<dbReference type="GO" id="GO:0009881">
    <property type="term" value="F:photoreceptor activity"/>
    <property type="evidence" value="ECO:0007669"/>
    <property type="project" value="UniProtKB-KW"/>
</dbReference>
<keyword evidence="11" id="KW-0547">Nucleotide-binding</keyword>
<evidence type="ECO:0000256" key="12">
    <source>
        <dbReference type="ARBA" id="ARBA00022777"/>
    </source>
</evidence>
<dbReference type="InterPro" id="IPR035965">
    <property type="entry name" value="PAS-like_dom_sf"/>
</dbReference>
<evidence type="ECO:0000256" key="16">
    <source>
        <dbReference type="ARBA" id="ARBA00023170"/>
    </source>
</evidence>
<evidence type="ECO:0000256" key="11">
    <source>
        <dbReference type="ARBA" id="ARBA00022741"/>
    </source>
</evidence>
<dbReference type="Proteomes" id="UP001223420">
    <property type="component" value="Unassembled WGS sequence"/>
</dbReference>
<keyword evidence="6" id="KW-0716">Sensory transduction</keyword>
<evidence type="ECO:0000256" key="5">
    <source>
        <dbReference type="ARBA" id="ARBA00022553"/>
    </source>
</evidence>
<evidence type="ECO:0000256" key="8">
    <source>
        <dbReference type="ARBA" id="ARBA00022643"/>
    </source>
</evidence>
<dbReference type="Gene3D" id="3.30.450.40">
    <property type="match status" value="2"/>
</dbReference>
<keyword evidence="16" id="KW-0675">Receptor</keyword>
<keyword evidence="9" id="KW-0808">Transferase</keyword>
<gene>
    <name evidence="18" type="ORF">QO001_004455</name>
</gene>